<proteinExistence type="predicted"/>
<keyword evidence="2" id="KW-0472">Membrane</keyword>
<protein>
    <submittedName>
        <fullName evidence="3">Sodium/bile acid transporter</fullName>
    </submittedName>
</protein>
<keyword evidence="2" id="KW-0812">Transmembrane</keyword>
<evidence type="ECO:0000256" key="1">
    <source>
        <dbReference type="SAM" id="MobiDB-lite"/>
    </source>
</evidence>
<reference evidence="3 4" key="1">
    <citation type="submission" date="2020-04" db="EMBL/GenBank/DDBJ databases">
        <title>Antimicrobial susceptibility and clonality of vaginal-derived multi-drug resistant Mobiluncus isolates in China.</title>
        <authorList>
            <person name="Zhang X."/>
        </authorList>
    </citation>
    <scope>NUCLEOTIDE SEQUENCE [LARGE SCALE GENOMIC DNA]</scope>
    <source>
        <strain evidence="3 4">7</strain>
    </source>
</reference>
<feature type="transmembrane region" description="Helical" evidence="2">
    <location>
        <begin position="27"/>
        <end position="46"/>
    </location>
</feature>
<feature type="compositionally biased region" description="Polar residues" evidence="1">
    <location>
        <begin position="1"/>
        <end position="14"/>
    </location>
</feature>
<feature type="region of interest" description="Disordered" evidence="1">
    <location>
        <begin position="1"/>
        <end position="20"/>
    </location>
</feature>
<keyword evidence="2" id="KW-1133">Transmembrane helix</keyword>
<dbReference type="AlphaFoldDB" id="A0A848RRN5"/>
<evidence type="ECO:0000313" key="3">
    <source>
        <dbReference type="EMBL" id="NMW93981.1"/>
    </source>
</evidence>
<dbReference type="Proteomes" id="UP000582487">
    <property type="component" value="Unassembled WGS sequence"/>
</dbReference>
<comment type="caution">
    <text evidence="3">The sequence shown here is derived from an EMBL/GenBank/DDBJ whole genome shotgun (WGS) entry which is preliminary data.</text>
</comment>
<dbReference type="EMBL" id="JABCUV010000013">
    <property type="protein sequence ID" value="NMW93981.1"/>
    <property type="molecule type" value="Genomic_DNA"/>
</dbReference>
<evidence type="ECO:0000313" key="4">
    <source>
        <dbReference type="Proteomes" id="UP000582487"/>
    </source>
</evidence>
<gene>
    <name evidence="3" type="ORF">HHJ74_09875</name>
</gene>
<evidence type="ECO:0000256" key="2">
    <source>
        <dbReference type="SAM" id="Phobius"/>
    </source>
</evidence>
<feature type="transmembrane region" description="Helical" evidence="2">
    <location>
        <begin position="58"/>
        <end position="86"/>
    </location>
</feature>
<sequence>MTTQTNTRTDNQSVAPKALTPEDRSDLKAVTIFPVLIIAAALWGFFSPATAGMLTPHVAILLGVIMFGMGLTPQSACSTSLTGSLASKELHYRKKPHPMRKNNCIRCVLLFPDVLRGDAP</sequence>
<organism evidence="3 4">
    <name type="scientific">Mobiluncus mulieris</name>
    <dbReference type="NCBI Taxonomy" id="2052"/>
    <lineage>
        <taxon>Bacteria</taxon>
        <taxon>Bacillati</taxon>
        <taxon>Actinomycetota</taxon>
        <taxon>Actinomycetes</taxon>
        <taxon>Actinomycetales</taxon>
        <taxon>Actinomycetaceae</taxon>
        <taxon>Mobiluncus</taxon>
    </lineage>
</organism>
<name>A0A848RRN5_9ACTO</name>
<dbReference type="RefSeq" id="WP_004016545.1">
    <property type="nucleotide sequence ID" value="NZ_JABCUT010000025.1"/>
</dbReference>
<accession>A0A848RRN5</accession>